<proteinExistence type="inferred from homology"/>
<protein>
    <submittedName>
        <fullName evidence="4">Uncharacterized protein</fullName>
    </submittedName>
</protein>
<keyword evidence="5" id="KW-1185">Reference proteome</keyword>
<accession>A0ABQ8DBD4</accession>
<sequence>MAMQSTRILSTTAVEATSPLNHHHPGSYQVTAITVFNPPRISGKKINSRDGEIVKKVGQSMIYIFKLRFQVKMLAQRVLDGQRYKDGFRQEMKGRSFLLGPSHAKGIVHQKTVRICNGIEVKQPNSVIRKCARVQLIKNGKKDEFFISEGHVVGDIPGVRYKVVKVSDVSISTLYKGKEQLKS</sequence>
<dbReference type="Proteomes" id="UP000824890">
    <property type="component" value="Unassembled WGS sequence"/>
</dbReference>
<evidence type="ECO:0000313" key="5">
    <source>
        <dbReference type="Proteomes" id="UP000824890"/>
    </source>
</evidence>
<reference evidence="4 5" key="1">
    <citation type="submission" date="2021-05" db="EMBL/GenBank/DDBJ databases">
        <title>Genome Assembly of Synthetic Allotetraploid Brassica napus Reveals Homoeologous Exchanges between Subgenomes.</title>
        <authorList>
            <person name="Davis J.T."/>
        </authorList>
    </citation>
    <scope>NUCLEOTIDE SEQUENCE [LARGE SCALE GENOMIC DNA]</scope>
    <source>
        <strain evidence="5">cv. Da-Ae</strain>
        <tissue evidence="4">Seedling</tissue>
    </source>
</reference>
<keyword evidence="2" id="KW-0689">Ribosomal protein</keyword>
<comment type="caution">
    <text evidence="4">The sequence shown here is derived from an EMBL/GenBank/DDBJ whole genome shotgun (WGS) entry which is preliminary data.</text>
</comment>
<evidence type="ECO:0000256" key="1">
    <source>
        <dbReference type="ARBA" id="ARBA00005657"/>
    </source>
</evidence>
<name>A0ABQ8DBD4_BRANA</name>
<dbReference type="Gene3D" id="2.40.50.140">
    <property type="entry name" value="Nucleic acid-binding proteins"/>
    <property type="match status" value="1"/>
</dbReference>
<dbReference type="InterPro" id="IPR012340">
    <property type="entry name" value="NA-bd_OB-fold"/>
</dbReference>
<dbReference type="Pfam" id="PF00164">
    <property type="entry name" value="Ribosom_S12_S23"/>
    <property type="match status" value="2"/>
</dbReference>
<keyword evidence="3" id="KW-0687">Ribonucleoprotein</keyword>
<dbReference type="EMBL" id="JAGKQM010000005">
    <property type="protein sequence ID" value="KAH0926684.1"/>
    <property type="molecule type" value="Genomic_DNA"/>
</dbReference>
<dbReference type="PANTHER" id="PTHR11652">
    <property type="entry name" value="30S RIBOSOMAL PROTEIN S12 FAMILY MEMBER"/>
    <property type="match status" value="1"/>
</dbReference>
<comment type="similarity">
    <text evidence="1">Belongs to the universal ribosomal protein uS12 family.</text>
</comment>
<evidence type="ECO:0000313" key="4">
    <source>
        <dbReference type="EMBL" id="KAH0926684.1"/>
    </source>
</evidence>
<dbReference type="InterPro" id="IPR006032">
    <property type="entry name" value="Ribosomal_uS12"/>
</dbReference>
<dbReference type="SUPFAM" id="SSF50249">
    <property type="entry name" value="Nucleic acid-binding proteins"/>
    <property type="match status" value="1"/>
</dbReference>
<evidence type="ECO:0000256" key="3">
    <source>
        <dbReference type="ARBA" id="ARBA00023274"/>
    </source>
</evidence>
<evidence type="ECO:0000256" key="2">
    <source>
        <dbReference type="ARBA" id="ARBA00022980"/>
    </source>
</evidence>
<gene>
    <name evidence="4" type="ORF">HID58_018940</name>
</gene>
<organism evidence="4 5">
    <name type="scientific">Brassica napus</name>
    <name type="common">Rape</name>
    <dbReference type="NCBI Taxonomy" id="3708"/>
    <lineage>
        <taxon>Eukaryota</taxon>
        <taxon>Viridiplantae</taxon>
        <taxon>Streptophyta</taxon>
        <taxon>Embryophyta</taxon>
        <taxon>Tracheophyta</taxon>
        <taxon>Spermatophyta</taxon>
        <taxon>Magnoliopsida</taxon>
        <taxon>eudicotyledons</taxon>
        <taxon>Gunneridae</taxon>
        <taxon>Pentapetalae</taxon>
        <taxon>rosids</taxon>
        <taxon>malvids</taxon>
        <taxon>Brassicales</taxon>
        <taxon>Brassicaceae</taxon>
        <taxon>Brassiceae</taxon>
        <taxon>Brassica</taxon>
    </lineage>
</organism>